<dbReference type="AlphaFoldDB" id="A0A1I0RT05"/>
<evidence type="ECO:0000256" key="3">
    <source>
        <dbReference type="SAM" id="MobiDB-lite"/>
    </source>
</evidence>
<dbReference type="STRING" id="364200.SAMN04488515_3187"/>
<feature type="compositionally biased region" description="Basic and acidic residues" evidence="3">
    <location>
        <begin position="82"/>
        <end position="97"/>
    </location>
</feature>
<name>A0A1I0RT05_9RHOB</name>
<dbReference type="Proteomes" id="UP000199167">
    <property type="component" value="Unassembled WGS sequence"/>
</dbReference>
<dbReference type="Pfam" id="PF24606">
    <property type="entry name" value="CEMIP_beta-hel"/>
    <property type="match status" value="1"/>
</dbReference>
<dbReference type="InterPro" id="IPR055401">
    <property type="entry name" value="CEMIP_beta-hel_dom"/>
</dbReference>
<organism evidence="5 6">
    <name type="scientific">Cognatiyoonia koreensis</name>
    <dbReference type="NCBI Taxonomy" id="364200"/>
    <lineage>
        <taxon>Bacteria</taxon>
        <taxon>Pseudomonadati</taxon>
        <taxon>Pseudomonadota</taxon>
        <taxon>Alphaproteobacteria</taxon>
        <taxon>Rhodobacterales</taxon>
        <taxon>Paracoccaceae</taxon>
        <taxon>Cognatiyoonia</taxon>
    </lineage>
</organism>
<evidence type="ECO:0000259" key="4">
    <source>
        <dbReference type="PROSITE" id="PS51484"/>
    </source>
</evidence>
<dbReference type="PANTHER" id="PTHR46769">
    <property type="entry name" value="POLYCYSTIC KIDNEY AND HEPATIC DISEASE 1 (AUTOSOMAL RECESSIVE)-LIKE 1"/>
    <property type="match status" value="1"/>
</dbReference>
<feature type="region of interest" description="Disordered" evidence="3">
    <location>
        <begin position="30"/>
        <end position="103"/>
    </location>
</feature>
<feature type="domain" description="G8" evidence="4">
    <location>
        <begin position="161"/>
        <end position="284"/>
    </location>
</feature>
<proteinExistence type="predicted"/>
<evidence type="ECO:0000313" key="5">
    <source>
        <dbReference type="EMBL" id="SEW44380.1"/>
    </source>
</evidence>
<dbReference type="SMART" id="SM01225">
    <property type="entry name" value="G8"/>
    <property type="match status" value="1"/>
</dbReference>
<reference evidence="5 6" key="1">
    <citation type="submission" date="2016-10" db="EMBL/GenBank/DDBJ databases">
        <authorList>
            <person name="de Groot N.N."/>
        </authorList>
    </citation>
    <scope>NUCLEOTIDE SEQUENCE [LARGE SCALE GENOMIC DNA]</scope>
    <source>
        <strain evidence="5 6">DSM 17925</strain>
    </source>
</reference>
<feature type="compositionally biased region" description="Basic and acidic residues" evidence="3">
    <location>
        <begin position="63"/>
        <end position="75"/>
    </location>
</feature>
<dbReference type="InterPro" id="IPR019316">
    <property type="entry name" value="G8_domain"/>
</dbReference>
<evidence type="ECO:0000313" key="6">
    <source>
        <dbReference type="Proteomes" id="UP000199167"/>
    </source>
</evidence>
<accession>A0A1I0RT05</accession>
<dbReference type="RefSeq" id="WP_165611865.1">
    <property type="nucleotide sequence ID" value="NZ_FOIZ01000002.1"/>
</dbReference>
<dbReference type="PANTHER" id="PTHR46769:SF2">
    <property type="entry name" value="FIBROCYSTIN-L ISOFORM 2 PRECURSOR-RELATED"/>
    <property type="match status" value="1"/>
</dbReference>
<keyword evidence="1" id="KW-0732">Signal</keyword>
<dbReference type="PROSITE" id="PS51484">
    <property type="entry name" value="G8"/>
    <property type="match status" value="1"/>
</dbReference>
<keyword evidence="2" id="KW-0325">Glycoprotein</keyword>
<dbReference type="EMBL" id="FOIZ01000002">
    <property type="protein sequence ID" value="SEW44380.1"/>
    <property type="molecule type" value="Genomic_DNA"/>
</dbReference>
<dbReference type="Pfam" id="PF10162">
    <property type="entry name" value="G8"/>
    <property type="match status" value="1"/>
</dbReference>
<sequence length="911" mass="99959">MGLSVLLGMMFGAVSWIFGTETNFKSASTAAAQDNGIKSSKAVHGKKSLQPDQGNEPESEDDEPHKPGKPDDKGQGHGKNNPKPDHDDPVEEDHDHPSVTLSGDTPEEIEAFVQAVRSAPEAHAHGDHSGMAKEHLAALDLVPRDEATHIAVRDGDWDDPDTWYQGNIPGDGSRVLIPEGVHVHYDFESDARIFTLRVDGELEFATDTDSKLVVDTFVASPTSKLVMGTEDNPVDADVNIDIIFANNGAINVDWDPMLLSRGLIAHGEVSIHGTEKDSHEKVIEDPMAGDKSVTFAEAPTGWAVGDTIVIAGTTYEGYYDWQPAVGYIPSQDEVRVISSIDGNTIHFDEPLEFDHDTPRADLKTSVANYTRNVSFETEDADFAEVSERGHVMFMHNDDVEVRYAEFHELGRTDKSTDASDVGDLDEVLSDSNVKGRYSLHIHRAGVESEDQPAILEGNAVFGSPGWGYVHHDSHAILDNNASFNTFGAGYVAESGNETGVWSDNIAIFSKGMSWQDPKGINASPSNLEDFDMGRSGDGFWFQGRMIESTDNVAASVHNGFVYFHRGFLADDSMLTYDASVTDLEAAFHYDDAVRPDTHPILGFHGNEAFASKAGVYVLKGWFTQDHAISTVMDDFTAWNVKTGADLAYTGHYILKDFDLVSRDFSEMLGGPGAGIDVGNNTIDLTIINPTIEGFKFGIDLEKTLLEPLPKEMTNFTVIDATLIDNETDYRNYDPELDTIISSDDLPMLTPDIELDDRLTYSHTAAGGNPVYLTGVKSDSLGEADFVDGPNEFKLSPRDVLNILEEQGYFTTSDGEQYFVVDIYFSDRLSGDIYVEKHPVFVQEGSGLGEDGNWWFRNVEHNGEADLGGPDDPTFDAAQLWATLVEGQPVISDDFSQHAEMDDAEMDHMELH</sequence>
<evidence type="ECO:0000256" key="1">
    <source>
        <dbReference type="ARBA" id="ARBA00022729"/>
    </source>
</evidence>
<keyword evidence="6" id="KW-1185">Reference proteome</keyword>
<gene>
    <name evidence="5" type="ORF">SAMN04488515_3187</name>
</gene>
<dbReference type="InterPro" id="IPR052387">
    <property type="entry name" value="Fibrocystin"/>
</dbReference>
<evidence type="ECO:0000256" key="2">
    <source>
        <dbReference type="ARBA" id="ARBA00023180"/>
    </source>
</evidence>
<protein>
    <submittedName>
        <fullName evidence="5">G8 domain-containing protein</fullName>
    </submittedName>
</protein>